<accession>A0A0L0WCS8</accession>
<dbReference type="Proteomes" id="UP000037267">
    <property type="component" value="Unassembled WGS sequence"/>
</dbReference>
<keyword evidence="7 8" id="KW-0472">Membrane</keyword>
<keyword evidence="5 8" id="KW-0812">Transmembrane</keyword>
<proteinExistence type="predicted"/>
<feature type="transmembrane region" description="Helical" evidence="8">
    <location>
        <begin position="75"/>
        <end position="95"/>
    </location>
</feature>
<name>A0A0L0WCS8_GOTPU</name>
<keyword evidence="10" id="KW-1185">Reference proteome</keyword>
<evidence type="ECO:0000256" key="6">
    <source>
        <dbReference type="ARBA" id="ARBA00022989"/>
    </source>
</evidence>
<dbReference type="PANTHER" id="PTHR32196:SF21">
    <property type="entry name" value="ABC TRANSPORTER PERMEASE PROTEIN YPHD-RELATED"/>
    <property type="match status" value="1"/>
</dbReference>
<reference evidence="10" key="1">
    <citation type="submission" date="2015-07" db="EMBL/GenBank/DDBJ databases">
        <title>Draft genome sequence of the purine-degrading Gottschalkia purinilyticum DSM 1384 (formerly Clostridium purinilyticum).</title>
        <authorList>
            <person name="Poehlein A."/>
            <person name="Schiel-Bengelsdorf B."/>
            <person name="Bengelsdorf F.R."/>
            <person name="Daniel R."/>
            <person name="Duerre P."/>
        </authorList>
    </citation>
    <scope>NUCLEOTIDE SEQUENCE [LARGE SCALE GENOMIC DNA]</scope>
    <source>
        <strain evidence="10">DSM 1384</strain>
    </source>
</reference>
<evidence type="ECO:0000313" key="9">
    <source>
        <dbReference type="EMBL" id="KNF09273.1"/>
    </source>
</evidence>
<evidence type="ECO:0000313" key="10">
    <source>
        <dbReference type="Proteomes" id="UP000037267"/>
    </source>
</evidence>
<comment type="subcellular location">
    <subcellularLocation>
        <location evidence="1">Cell membrane</location>
        <topology evidence="1">Multi-pass membrane protein</topology>
    </subcellularLocation>
</comment>
<dbReference type="GO" id="GO:0022857">
    <property type="term" value="F:transmembrane transporter activity"/>
    <property type="evidence" value="ECO:0007669"/>
    <property type="project" value="InterPro"/>
</dbReference>
<dbReference type="PANTHER" id="PTHR32196">
    <property type="entry name" value="ABC TRANSPORTER PERMEASE PROTEIN YPHD-RELATED-RELATED"/>
    <property type="match status" value="1"/>
</dbReference>
<comment type="caution">
    <text evidence="9">The sequence shown here is derived from an EMBL/GenBank/DDBJ whole genome shotgun (WGS) entry which is preliminary data.</text>
</comment>
<dbReference type="GO" id="GO:0005886">
    <property type="term" value="C:plasma membrane"/>
    <property type="evidence" value="ECO:0007669"/>
    <property type="project" value="UniProtKB-SubCell"/>
</dbReference>
<sequence length="181" mass="19500">MTLVITNSKPIYGFSNQFIKIGTGNIYDLPISFVIATVVMFLGYILFNKTIYGNYTIALGCSEESLRRSGVAVNLYKTSIYVFSGIISSMAGILLTSKLNCADPLSGYMLEMEVIAIVILGGTSIKGGRASIMGTLIAGILMGMLRNGLIMNGIASYYQQLLVGVILIVAVILSEKRKAFN</sequence>
<keyword evidence="6 8" id="KW-1133">Transmembrane helix</keyword>
<dbReference type="InterPro" id="IPR001851">
    <property type="entry name" value="ABC_transp_permease"/>
</dbReference>
<dbReference type="STRING" id="1503.CLPU_3c00510"/>
<evidence type="ECO:0000256" key="1">
    <source>
        <dbReference type="ARBA" id="ARBA00004651"/>
    </source>
</evidence>
<gene>
    <name evidence="9" type="primary">rbsC</name>
    <name evidence="9" type="ORF">CLPU_3c00510</name>
</gene>
<keyword evidence="4" id="KW-0997">Cell inner membrane</keyword>
<protein>
    <submittedName>
        <fullName evidence="9">Ribose transport system permease protein RbsC</fullName>
    </submittedName>
</protein>
<keyword evidence="3" id="KW-1003">Cell membrane</keyword>
<organism evidence="9 10">
    <name type="scientific">Gottschalkia purinilytica</name>
    <name type="common">Clostridium purinilyticum</name>
    <dbReference type="NCBI Taxonomy" id="1503"/>
    <lineage>
        <taxon>Bacteria</taxon>
        <taxon>Bacillati</taxon>
        <taxon>Bacillota</taxon>
        <taxon>Tissierellia</taxon>
        <taxon>Tissierellales</taxon>
        <taxon>Gottschalkiaceae</taxon>
        <taxon>Gottschalkia</taxon>
    </lineage>
</organism>
<evidence type="ECO:0000256" key="4">
    <source>
        <dbReference type="ARBA" id="ARBA00022519"/>
    </source>
</evidence>
<evidence type="ECO:0000256" key="5">
    <source>
        <dbReference type="ARBA" id="ARBA00022692"/>
    </source>
</evidence>
<dbReference type="CDD" id="cd06579">
    <property type="entry name" value="TM_PBP1_transp_AraH_like"/>
    <property type="match status" value="1"/>
</dbReference>
<feature type="transmembrane region" description="Helical" evidence="8">
    <location>
        <begin position="157"/>
        <end position="174"/>
    </location>
</feature>
<evidence type="ECO:0000256" key="7">
    <source>
        <dbReference type="ARBA" id="ARBA00023136"/>
    </source>
</evidence>
<feature type="transmembrane region" description="Helical" evidence="8">
    <location>
        <begin position="107"/>
        <end position="125"/>
    </location>
</feature>
<feature type="transmembrane region" description="Helical" evidence="8">
    <location>
        <begin position="29"/>
        <end position="47"/>
    </location>
</feature>
<dbReference type="EMBL" id="LGSS01000003">
    <property type="protein sequence ID" value="KNF09273.1"/>
    <property type="molecule type" value="Genomic_DNA"/>
</dbReference>
<keyword evidence="2" id="KW-0813">Transport</keyword>
<evidence type="ECO:0000256" key="3">
    <source>
        <dbReference type="ARBA" id="ARBA00022475"/>
    </source>
</evidence>
<evidence type="ECO:0000256" key="8">
    <source>
        <dbReference type="SAM" id="Phobius"/>
    </source>
</evidence>
<dbReference type="Pfam" id="PF02653">
    <property type="entry name" value="BPD_transp_2"/>
    <property type="match status" value="1"/>
</dbReference>
<dbReference type="RefSeq" id="WP_050354274.1">
    <property type="nucleotide sequence ID" value="NZ_LGSS01000003.1"/>
</dbReference>
<feature type="transmembrane region" description="Helical" evidence="8">
    <location>
        <begin position="132"/>
        <end position="151"/>
    </location>
</feature>
<evidence type="ECO:0000256" key="2">
    <source>
        <dbReference type="ARBA" id="ARBA00022448"/>
    </source>
</evidence>
<dbReference type="AlphaFoldDB" id="A0A0L0WCS8"/>